<name>A0A6N0HPU6_9GAMM</name>
<reference evidence="2 3" key="1">
    <citation type="submission" date="2020-05" db="EMBL/GenBank/DDBJ databases">
        <title>Horizontal transmission and recombination maintain forever young bacterial symbiont genomes.</title>
        <authorList>
            <person name="Russell S.L."/>
            <person name="Pepper-Tunick E."/>
            <person name="Svedberg J."/>
            <person name="Byrne A."/>
            <person name="Ruelas Castillo J."/>
            <person name="Vollmers C."/>
            <person name="Beinart R.A."/>
            <person name="Corbett-Detig R."/>
        </authorList>
    </citation>
    <scope>NUCLEOTIDE SEQUENCE [LARGE SCALE GENOMIC DNA]</scope>
    <source>
        <strain evidence="2">JDF_Ridge</strain>
    </source>
</reference>
<dbReference type="EMBL" id="CP054490">
    <property type="protein sequence ID" value="QKQ24327.1"/>
    <property type="molecule type" value="Genomic_DNA"/>
</dbReference>
<evidence type="ECO:0000313" key="3">
    <source>
        <dbReference type="Proteomes" id="UP000509429"/>
    </source>
</evidence>
<protein>
    <recommendedName>
        <fullName evidence="4">DUF4390 domain-containing protein</fullName>
    </recommendedName>
</protein>
<gene>
    <name evidence="2" type="ORF">HUE58_04150</name>
</gene>
<evidence type="ECO:0000256" key="1">
    <source>
        <dbReference type="SAM" id="SignalP"/>
    </source>
</evidence>
<accession>A0A6N0HPU6</accession>
<evidence type="ECO:0000313" key="2">
    <source>
        <dbReference type="EMBL" id="QKQ24327.1"/>
    </source>
</evidence>
<dbReference type="KEGG" id="reo:HUE58_04150"/>
<dbReference type="RefSeq" id="WP_174605764.1">
    <property type="nucleotide sequence ID" value="NZ_CP054490.1"/>
</dbReference>
<proteinExistence type="predicted"/>
<evidence type="ECO:0008006" key="4">
    <source>
        <dbReference type="Google" id="ProtNLM"/>
    </source>
</evidence>
<dbReference type="Proteomes" id="UP000509429">
    <property type="component" value="Chromosome"/>
</dbReference>
<feature type="signal peptide" evidence="1">
    <location>
        <begin position="1"/>
        <end position="23"/>
    </location>
</feature>
<feature type="chain" id="PRO_5026754663" description="DUF4390 domain-containing protein" evidence="1">
    <location>
        <begin position="24"/>
        <end position="128"/>
    </location>
</feature>
<keyword evidence="3" id="KW-1185">Reference proteome</keyword>
<sequence>MVFLKLLLILAFSFSALVNHSLAQTVKALDIKVLNLEISYKLGENVFDIKNQAKDIKNQLFYHEYQLGTPISYDEQWSKSEQAILNVKMKLKALEEKVKFEGDWGKIRLKLDPKEHYRKINLKYQYGF</sequence>
<dbReference type="AlphaFoldDB" id="A0A6N0HPU6"/>
<organism evidence="2 3">
    <name type="scientific">Candidatus Ruthia endofausta</name>
    <dbReference type="NCBI Taxonomy" id="2738852"/>
    <lineage>
        <taxon>Bacteria</taxon>
        <taxon>Pseudomonadati</taxon>
        <taxon>Pseudomonadota</taxon>
        <taxon>Gammaproteobacteria</taxon>
        <taxon>Candidatus Pseudothioglobaceae</taxon>
        <taxon>Candidatus Ruthturnera</taxon>
    </lineage>
</organism>
<keyword evidence="1" id="KW-0732">Signal</keyword>